<dbReference type="Gene3D" id="3.40.50.720">
    <property type="entry name" value="NAD(P)-binding Rossmann-like Domain"/>
    <property type="match status" value="1"/>
</dbReference>
<dbReference type="GO" id="GO:0006631">
    <property type="term" value="P:fatty acid metabolic process"/>
    <property type="evidence" value="ECO:0000318"/>
    <property type="project" value="GO_Central"/>
</dbReference>
<dbReference type="PRINTS" id="PR00081">
    <property type="entry name" value="GDHRDH"/>
</dbReference>
<dbReference type="Pfam" id="PF13561">
    <property type="entry name" value="adh_short_C2"/>
    <property type="match status" value="1"/>
</dbReference>
<feature type="signal peptide" evidence="6">
    <location>
        <begin position="1"/>
        <end position="16"/>
    </location>
</feature>
<sequence>MLMMFFAVLDIDSVGTFTMGHEELNYIKKGGPGRSLTSGGLILNISATLHYNASWYQIHVAVAKDAVDAVTRNLALEWGTDYDIRVNSIAQGNIGDTARMHNLGPEEISNKSREYMPLYKLGEKYDISMAAL</sequence>
<feature type="chain" id="PRO_5013747137" description="2,4-dienoyl-CoA reductase [(3E)-enoyl-CoA-producing]" evidence="6">
    <location>
        <begin position="17"/>
        <end position="132"/>
    </location>
</feature>
<comment type="caution">
    <text evidence="7">The sequence shown here is derived from an EMBL/GenBank/DDBJ whole genome shotgun (WGS) entry which is preliminary data.</text>
</comment>
<keyword evidence="1" id="KW-0521">NADP</keyword>
<accession>A0A2G2ZBM8</accession>
<dbReference type="Gramene" id="PHT79406">
    <property type="protein sequence ID" value="PHT79406"/>
    <property type="gene ID" value="T459_17458"/>
</dbReference>
<keyword evidence="8" id="KW-1185">Reference proteome</keyword>
<dbReference type="PANTHER" id="PTHR43296:SF2">
    <property type="entry name" value="PEROXISOMAL 2,4-DIENOYL-COA REDUCTASE [(3E)-ENOYL-COA-PRODUCING]"/>
    <property type="match status" value="1"/>
</dbReference>
<dbReference type="InterPro" id="IPR036291">
    <property type="entry name" value="NAD(P)-bd_dom_sf"/>
</dbReference>
<dbReference type="EMBL" id="AYRZ02000006">
    <property type="protein sequence ID" value="PHT79406.1"/>
    <property type="molecule type" value="Genomic_DNA"/>
</dbReference>
<proteinExistence type="predicted"/>
<dbReference type="Proteomes" id="UP000222542">
    <property type="component" value="Unassembled WGS sequence"/>
</dbReference>
<dbReference type="STRING" id="4072.A0A2G2ZBM8"/>
<keyword evidence="2" id="KW-0560">Oxidoreductase</keyword>
<keyword evidence="6" id="KW-0732">Signal</keyword>
<evidence type="ECO:0000313" key="7">
    <source>
        <dbReference type="EMBL" id="PHT79406.1"/>
    </source>
</evidence>
<dbReference type="EC" id="1.3.1.124" evidence="3"/>
<evidence type="ECO:0000256" key="5">
    <source>
        <dbReference type="ARBA" id="ARBA00048340"/>
    </source>
</evidence>
<dbReference type="PANTHER" id="PTHR43296">
    <property type="entry name" value="PEROXISOMAL 2,4-DIENOYL-COA REDUCTASE"/>
    <property type="match status" value="1"/>
</dbReference>
<protein>
    <recommendedName>
        <fullName evidence="3">2,4-dienoyl-CoA reductase [(3E)-enoyl-CoA-producing]</fullName>
        <ecNumber evidence="3">1.3.1.124</ecNumber>
    </recommendedName>
</protein>
<comment type="catalytic activity">
    <reaction evidence="5">
        <text>a (2E,4Z)-dienoyl-CoA + NADPH + H(+) = a 4,5-saturated-(3E)-enoyl-CoA + NADP(+)</text>
        <dbReference type="Rhea" id="RHEA:61892"/>
        <dbReference type="ChEBI" id="CHEBI:15378"/>
        <dbReference type="ChEBI" id="CHEBI:57783"/>
        <dbReference type="ChEBI" id="CHEBI:58349"/>
        <dbReference type="ChEBI" id="CHEBI:85099"/>
        <dbReference type="ChEBI" id="CHEBI:85493"/>
        <dbReference type="EC" id="1.3.1.124"/>
    </reaction>
</comment>
<dbReference type="GO" id="GO:0005777">
    <property type="term" value="C:peroxisome"/>
    <property type="evidence" value="ECO:0000318"/>
    <property type="project" value="GO_Central"/>
</dbReference>
<dbReference type="GO" id="GO:0008670">
    <property type="term" value="F:2,4-dienoyl-CoA reductase (NADPH) activity"/>
    <property type="evidence" value="ECO:0007669"/>
    <property type="project" value="InterPro"/>
</dbReference>
<evidence type="ECO:0000256" key="1">
    <source>
        <dbReference type="ARBA" id="ARBA00022857"/>
    </source>
</evidence>
<evidence type="ECO:0000256" key="2">
    <source>
        <dbReference type="ARBA" id="ARBA00023002"/>
    </source>
</evidence>
<dbReference type="SUPFAM" id="SSF51735">
    <property type="entry name" value="NAD(P)-binding Rossmann-fold domains"/>
    <property type="match status" value="1"/>
</dbReference>
<dbReference type="GO" id="GO:0009062">
    <property type="term" value="P:fatty acid catabolic process"/>
    <property type="evidence" value="ECO:0007669"/>
    <property type="project" value="InterPro"/>
</dbReference>
<reference evidence="7 8" key="2">
    <citation type="journal article" date="2017" name="Genome Biol.">
        <title>New reference genome sequences of hot pepper reveal the massive evolution of plant disease-resistance genes by retroduplication.</title>
        <authorList>
            <person name="Kim S."/>
            <person name="Park J."/>
            <person name="Yeom S.I."/>
            <person name="Kim Y.M."/>
            <person name="Seo E."/>
            <person name="Kim K.T."/>
            <person name="Kim M.S."/>
            <person name="Lee J.M."/>
            <person name="Cheong K."/>
            <person name="Shin H.S."/>
            <person name="Kim S.B."/>
            <person name="Han K."/>
            <person name="Lee J."/>
            <person name="Park M."/>
            <person name="Lee H.A."/>
            <person name="Lee H.Y."/>
            <person name="Lee Y."/>
            <person name="Oh S."/>
            <person name="Lee J.H."/>
            <person name="Choi E."/>
            <person name="Choi E."/>
            <person name="Lee S.E."/>
            <person name="Jeon J."/>
            <person name="Kim H."/>
            <person name="Choi G."/>
            <person name="Song H."/>
            <person name="Lee J."/>
            <person name="Lee S.C."/>
            <person name="Kwon J.K."/>
            <person name="Lee H.Y."/>
            <person name="Koo N."/>
            <person name="Hong Y."/>
            <person name="Kim R.W."/>
            <person name="Kang W.H."/>
            <person name="Huh J.H."/>
            <person name="Kang B.C."/>
            <person name="Yang T.J."/>
            <person name="Lee Y.H."/>
            <person name="Bennetzen J.L."/>
            <person name="Choi D."/>
        </authorList>
    </citation>
    <scope>NUCLEOTIDE SEQUENCE [LARGE SCALE GENOMIC DNA]</scope>
    <source>
        <strain evidence="8">cv. CM334</strain>
    </source>
</reference>
<evidence type="ECO:0000256" key="4">
    <source>
        <dbReference type="ARBA" id="ARBA00048009"/>
    </source>
</evidence>
<name>A0A2G2ZBM8_CAPAN</name>
<dbReference type="GO" id="GO:0016628">
    <property type="term" value="F:oxidoreductase activity, acting on the CH-CH group of donors, NAD or NADP as acceptor"/>
    <property type="evidence" value="ECO:0000318"/>
    <property type="project" value="GO_Central"/>
</dbReference>
<evidence type="ECO:0000256" key="6">
    <source>
        <dbReference type="SAM" id="SignalP"/>
    </source>
</evidence>
<comment type="catalytic activity">
    <reaction evidence="4">
        <text>a (2E,4E)-dienoyl-CoA + NADPH + H(+) = a 4,5-saturated-(3E)-enoyl-CoA + NADP(+)</text>
        <dbReference type="Rhea" id="RHEA:45912"/>
        <dbReference type="ChEBI" id="CHEBI:15378"/>
        <dbReference type="ChEBI" id="CHEBI:57783"/>
        <dbReference type="ChEBI" id="CHEBI:58349"/>
        <dbReference type="ChEBI" id="CHEBI:85101"/>
        <dbReference type="ChEBI" id="CHEBI:85493"/>
        <dbReference type="EC" id="1.3.1.124"/>
    </reaction>
</comment>
<evidence type="ECO:0000313" key="8">
    <source>
        <dbReference type="Proteomes" id="UP000222542"/>
    </source>
</evidence>
<evidence type="ECO:0000256" key="3">
    <source>
        <dbReference type="ARBA" id="ARBA00026117"/>
    </source>
</evidence>
<dbReference type="AlphaFoldDB" id="A0A2G2ZBM8"/>
<dbReference type="InterPro" id="IPR002347">
    <property type="entry name" value="SDR_fam"/>
</dbReference>
<organism evidence="7 8">
    <name type="scientific">Capsicum annuum</name>
    <name type="common">Capsicum pepper</name>
    <dbReference type="NCBI Taxonomy" id="4072"/>
    <lineage>
        <taxon>Eukaryota</taxon>
        <taxon>Viridiplantae</taxon>
        <taxon>Streptophyta</taxon>
        <taxon>Embryophyta</taxon>
        <taxon>Tracheophyta</taxon>
        <taxon>Spermatophyta</taxon>
        <taxon>Magnoliopsida</taxon>
        <taxon>eudicotyledons</taxon>
        <taxon>Gunneridae</taxon>
        <taxon>Pentapetalae</taxon>
        <taxon>asterids</taxon>
        <taxon>lamiids</taxon>
        <taxon>Solanales</taxon>
        <taxon>Solanaceae</taxon>
        <taxon>Solanoideae</taxon>
        <taxon>Capsiceae</taxon>
        <taxon>Capsicum</taxon>
    </lineage>
</organism>
<dbReference type="InterPro" id="IPR045017">
    <property type="entry name" value="DECR2-like"/>
</dbReference>
<gene>
    <name evidence="7" type="ORF">T459_17458</name>
</gene>
<reference evidence="7 8" key="1">
    <citation type="journal article" date="2014" name="Nat. Genet.">
        <title>Genome sequence of the hot pepper provides insights into the evolution of pungency in Capsicum species.</title>
        <authorList>
            <person name="Kim S."/>
            <person name="Park M."/>
            <person name="Yeom S.I."/>
            <person name="Kim Y.M."/>
            <person name="Lee J.M."/>
            <person name="Lee H.A."/>
            <person name="Seo E."/>
            <person name="Choi J."/>
            <person name="Cheong K."/>
            <person name="Kim K.T."/>
            <person name="Jung K."/>
            <person name="Lee G.W."/>
            <person name="Oh S.K."/>
            <person name="Bae C."/>
            <person name="Kim S.B."/>
            <person name="Lee H.Y."/>
            <person name="Kim S.Y."/>
            <person name="Kim M.S."/>
            <person name="Kang B.C."/>
            <person name="Jo Y.D."/>
            <person name="Yang H.B."/>
            <person name="Jeong H.J."/>
            <person name="Kang W.H."/>
            <person name="Kwon J.K."/>
            <person name="Shin C."/>
            <person name="Lim J.Y."/>
            <person name="Park J.H."/>
            <person name="Huh J.H."/>
            <person name="Kim J.S."/>
            <person name="Kim B.D."/>
            <person name="Cohen O."/>
            <person name="Paran I."/>
            <person name="Suh M.C."/>
            <person name="Lee S.B."/>
            <person name="Kim Y.K."/>
            <person name="Shin Y."/>
            <person name="Noh S.J."/>
            <person name="Park J."/>
            <person name="Seo Y.S."/>
            <person name="Kwon S.Y."/>
            <person name="Kim H.A."/>
            <person name="Park J.M."/>
            <person name="Kim H.J."/>
            <person name="Choi S.B."/>
            <person name="Bosland P.W."/>
            <person name="Reeves G."/>
            <person name="Jo S.H."/>
            <person name="Lee B.W."/>
            <person name="Cho H.T."/>
            <person name="Choi H.S."/>
            <person name="Lee M.S."/>
            <person name="Yu Y."/>
            <person name="Do Choi Y."/>
            <person name="Park B.S."/>
            <person name="van Deynze A."/>
            <person name="Ashrafi H."/>
            <person name="Hill T."/>
            <person name="Kim W.T."/>
            <person name="Pai H.S."/>
            <person name="Ahn H.K."/>
            <person name="Yeam I."/>
            <person name="Giovannoni J.J."/>
            <person name="Rose J.K."/>
            <person name="Sorensen I."/>
            <person name="Lee S.J."/>
            <person name="Kim R.W."/>
            <person name="Choi I.Y."/>
            <person name="Choi B.S."/>
            <person name="Lim J.S."/>
            <person name="Lee Y.H."/>
            <person name="Choi D."/>
        </authorList>
    </citation>
    <scope>NUCLEOTIDE SEQUENCE [LARGE SCALE GENOMIC DNA]</scope>
    <source>
        <strain evidence="8">cv. CM334</strain>
    </source>
</reference>